<sequence length="94" mass="10549">MSPRPNLSPFGWLVAFLMYAVQALVLMKFLVEHTGNRWYWIGLAFYVILVFVVIGVAGDLNGCARKDEETATLSFFGFSQSLSVFQVYSKDADS</sequence>
<dbReference type="AlphaFoldDB" id="A0A7D9MGR8"/>
<keyword evidence="2" id="KW-1185">Reference proteome</keyword>
<accession>A0A7D9MGR8</accession>
<protein>
    <submittedName>
        <fullName evidence="1">Uncharacterized protein</fullName>
    </submittedName>
</protein>
<proteinExistence type="predicted"/>
<evidence type="ECO:0000313" key="1">
    <source>
        <dbReference type="EMBL" id="CAB4046007.1"/>
    </source>
</evidence>
<dbReference type="Proteomes" id="UP001152795">
    <property type="component" value="Unassembled WGS sequence"/>
</dbReference>
<reference evidence="1" key="1">
    <citation type="submission" date="2020-04" db="EMBL/GenBank/DDBJ databases">
        <authorList>
            <person name="Alioto T."/>
            <person name="Alioto T."/>
            <person name="Gomez Garrido J."/>
        </authorList>
    </citation>
    <scope>NUCLEOTIDE SEQUENCE</scope>
    <source>
        <strain evidence="1">A484AB</strain>
    </source>
</reference>
<name>A0A7D9MGR8_PARCT</name>
<dbReference type="EMBL" id="CACRXK020044364">
    <property type="protein sequence ID" value="CAB4046007.1"/>
    <property type="molecule type" value="Genomic_DNA"/>
</dbReference>
<gene>
    <name evidence="1" type="ORF">PACLA_8A076051</name>
</gene>
<comment type="caution">
    <text evidence="1">The sequence shown here is derived from an EMBL/GenBank/DDBJ whole genome shotgun (WGS) entry which is preliminary data.</text>
</comment>
<evidence type="ECO:0000313" key="2">
    <source>
        <dbReference type="Proteomes" id="UP001152795"/>
    </source>
</evidence>
<organism evidence="1 2">
    <name type="scientific">Paramuricea clavata</name>
    <name type="common">Red gorgonian</name>
    <name type="synonym">Violescent sea-whip</name>
    <dbReference type="NCBI Taxonomy" id="317549"/>
    <lineage>
        <taxon>Eukaryota</taxon>
        <taxon>Metazoa</taxon>
        <taxon>Cnidaria</taxon>
        <taxon>Anthozoa</taxon>
        <taxon>Octocorallia</taxon>
        <taxon>Malacalcyonacea</taxon>
        <taxon>Plexauridae</taxon>
        <taxon>Paramuricea</taxon>
    </lineage>
</organism>